<organism evidence="2 3">
    <name type="scientific">Flavobacterium piscisymbiosum</name>
    <dbReference type="NCBI Taxonomy" id="2893753"/>
    <lineage>
        <taxon>Bacteria</taxon>
        <taxon>Pseudomonadati</taxon>
        <taxon>Bacteroidota</taxon>
        <taxon>Flavobacteriia</taxon>
        <taxon>Flavobacteriales</taxon>
        <taxon>Flavobacteriaceae</taxon>
        <taxon>Flavobacterium</taxon>
    </lineage>
</organism>
<keyword evidence="1" id="KW-0472">Membrane</keyword>
<comment type="caution">
    <text evidence="2">The sequence shown here is derived from an EMBL/GenBank/DDBJ whole genome shotgun (WGS) entry which is preliminary data.</text>
</comment>
<keyword evidence="3" id="KW-1185">Reference proteome</keyword>
<feature type="transmembrane region" description="Helical" evidence="1">
    <location>
        <begin position="12"/>
        <end position="35"/>
    </location>
</feature>
<keyword evidence="1" id="KW-0812">Transmembrane</keyword>
<reference evidence="2" key="1">
    <citation type="submission" date="2021-11" db="EMBL/GenBank/DDBJ databases">
        <title>Description of novel Flavobacterium species.</title>
        <authorList>
            <person name="Saticioglu I.B."/>
            <person name="Ay H."/>
            <person name="Altun S."/>
            <person name="Duman M."/>
        </authorList>
    </citation>
    <scope>NUCLEOTIDE SEQUENCE</scope>
    <source>
        <strain evidence="2">F-30</strain>
    </source>
</reference>
<gene>
    <name evidence="2" type="ORF">LNP81_11470</name>
</gene>
<accession>A0ABS8MFE0</accession>
<dbReference type="EMBL" id="JAJJMM010000001">
    <property type="protein sequence ID" value="MCC9063607.1"/>
    <property type="molecule type" value="Genomic_DNA"/>
</dbReference>
<protein>
    <submittedName>
        <fullName evidence="2">Uncharacterized protein</fullName>
    </submittedName>
</protein>
<evidence type="ECO:0000313" key="2">
    <source>
        <dbReference type="EMBL" id="MCC9063607.1"/>
    </source>
</evidence>
<proteinExistence type="predicted"/>
<keyword evidence="1" id="KW-1133">Transmembrane helix</keyword>
<sequence length="69" mass="7134">MKNLFKKKNSELDFSSLGTILSTSVATGVAIANYSGKNSKTAGIISAGLSLLVTGLITAVDDDNSKNNK</sequence>
<dbReference type="RefSeq" id="WP_230035930.1">
    <property type="nucleotide sequence ID" value="NZ_JAJJMM010000001.1"/>
</dbReference>
<feature type="transmembrane region" description="Helical" evidence="1">
    <location>
        <begin position="41"/>
        <end position="60"/>
    </location>
</feature>
<dbReference type="Proteomes" id="UP001430679">
    <property type="component" value="Unassembled WGS sequence"/>
</dbReference>
<evidence type="ECO:0000313" key="3">
    <source>
        <dbReference type="Proteomes" id="UP001430679"/>
    </source>
</evidence>
<evidence type="ECO:0000256" key="1">
    <source>
        <dbReference type="SAM" id="Phobius"/>
    </source>
</evidence>
<name>A0ABS8MFE0_9FLAO</name>